<proteinExistence type="predicted"/>
<comment type="caution">
    <text evidence="2">The sequence shown here is derived from an EMBL/GenBank/DDBJ whole genome shotgun (WGS) entry which is preliminary data.</text>
</comment>
<dbReference type="RefSeq" id="WP_109794654.1">
    <property type="nucleotide sequence ID" value="NZ_PHIG01000047.1"/>
</dbReference>
<organism evidence="2 3">
    <name type="scientific">Minwuia thermotolerans</name>
    <dbReference type="NCBI Taxonomy" id="2056226"/>
    <lineage>
        <taxon>Bacteria</taxon>
        <taxon>Pseudomonadati</taxon>
        <taxon>Pseudomonadota</taxon>
        <taxon>Alphaproteobacteria</taxon>
        <taxon>Minwuiales</taxon>
        <taxon>Minwuiaceae</taxon>
        <taxon>Minwuia</taxon>
    </lineage>
</organism>
<evidence type="ECO:0000313" key="2">
    <source>
        <dbReference type="EMBL" id="PJK28207.1"/>
    </source>
</evidence>
<dbReference type="OrthoDB" id="3186544at2"/>
<dbReference type="Pfam" id="PF03551">
    <property type="entry name" value="PadR"/>
    <property type="match status" value="1"/>
</dbReference>
<dbReference type="Gene3D" id="1.10.10.10">
    <property type="entry name" value="Winged helix-like DNA-binding domain superfamily/Winged helix DNA-binding domain"/>
    <property type="match status" value="1"/>
</dbReference>
<dbReference type="InterPro" id="IPR036388">
    <property type="entry name" value="WH-like_DNA-bd_sf"/>
</dbReference>
<feature type="domain" description="Transcription regulator PadR N-terminal" evidence="1">
    <location>
        <begin position="8"/>
        <end position="78"/>
    </location>
</feature>
<keyword evidence="3" id="KW-1185">Reference proteome</keyword>
<gene>
    <name evidence="2" type="ORF">CVT23_17670</name>
</gene>
<dbReference type="EMBL" id="PHIG01000047">
    <property type="protein sequence ID" value="PJK28207.1"/>
    <property type="molecule type" value="Genomic_DNA"/>
</dbReference>
<reference evidence="2 3" key="1">
    <citation type="submission" date="2017-11" db="EMBL/GenBank/DDBJ databases">
        <title>Draft genome sequence of Rhizobiales bacterium SY3-13.</title>
        <authorList>
            <person name="Sun C."/>
        </authorList>
    </citation>
    <scope>NUCLEOTIDE SEQUENCE [LARGE SCALE GENOMIC DNA]</scope>
    <source>
        <strain evidence="2 3">SY3-13</strain>
    </source>
</reference>
<dbReference type="SUPFAM" id="SSF46785">
    <property type="entry name" value="Winged helix' DNA-binding domain"/>
    <property type="match status" value="1"/>
</dbReference>
<evidence type="ECO:0000259" key="1">
    <source>
        <dbReference type="Pfam" id="PF03551"/>
    </source>
</evidence>
<protein>
    <submittedName>
        <fullName evidence="2">PadR family transcriptional regulator</fullName>
    </submittedName>
</protein>
<dbReference type="InterPro" id="IPR005149">
    <property type="entry name" value="Tscrpt_reg_PadR_N"/>
</dbReference>
<accession>A0A2M9FXM4</accession>
<name>A0A2M9FXM4_9PROT</name>
<dbReference type="InterPro" id="IPR036390">
    <property type="entry name" value="WH_DNA-bd_sf"/>
</dbReference>
<sequence>MDIRTLCLGILTFGDATGYEIKKTFEDDLSHFYEASFGSIYPALTRMTEEGLVTCTEQAQDGRPDKKIYTITSAGRMVFLDALSEPPRKDRIRSEFLAMLMFSDLMSTARVSRLIDDRLGELQSKIDGLAECHGNATSNVDKFMRGFGAAIYRAERDYLNDNRHLLEAEALLARSAGD</sequence>
<dbReference type="PANTHER" id="PTHR43252">
    <property type="entry name" value="TRANSCRIPTIONAL REGULATOR YQJI"/>
    <property type="match status" value="1"/>
</dbReference>
<dbReference type="Proteomes" id="UP000229498">
    <property type="component" value="Unassembled WGS sequence"/>
</dbReference>
<evidence type="ECO:0000313" key="3">
    <source>
        <dbReference type="Proteomes" id="UP000229498"/>
    </source>
</evidence>
<dbReference type="AlphaFoldDB" id="A0A2M9FXM4"/>
<dbReference type="PANTHER" id="PTHR43252:SF6">
    <property type="entry name" value="NEGATIVE TRANSCRIPTION REGULATOR PADR"/>
    <property type="match status" value="1"/>
</dbReference>